<dbReference type="GO" id="GO:0006777">
    <property type="term" value="P:Mo-molybdopterin cofactor biosynthetic process"/>
    <property type="evidence" value="ECO:0007669"/>
    <property type="project" value="UniProtKB-KW"/>
</dbReference>
<dbReference type="PANTHER" id="PTHR43764">
    <property type="entry name" value="MOLYBDENUM COFACTOR BIOSYNTHESIS"/>
    <property type="match status" value="1"/>
</dbReference>
<reference evidence="4 5" key="1">
    <citation type="submission" date="2024-01" db="EMBL/GenBank/DDBJ databases">
        <title>The genome of the rayed Mediterranean limpet Patella caerulea (Linnaeus, 1758).</title>
        <authorList>
            <person name="Anh-Thu Weber A."/>
            <person name="Halstead-Nussloch G."/>
        </authorList>
    </citation>
    <scope>NUCLEOTIDE SEQUENCE [LARGE SCALE GENOMIC DNA]</scope>
    <source>
        <strain evidence="4">AATW-2023a</strain>
        <tissue evidence="4">Whole specimen</tissue>
    </source>
</reference>
<organism evidence="4 5">
    <name type="scientific">Patella caerulea</name>
    <name type="common">Rayed Mediterranean limpet</name>
    <dbReference type="NCBI Taxonomy" id="87958"/>
    <lineage>
        <taxon>Eukaryota</taxon>
        <taxon>Metazoa</taxon>
        <taxon>Spiralia</taxon>
        <taxon>Lophotrochozoa</taxon>
        <taxon>Mollusca</taxon>
        <taxon>Gastropoda</taxon>
        <taxon>Patellogastropoda</taxon>
        <taxon>Patelloidea</taxon>
        <taxon>Patellidae</taxon>
        <taxon>Patella</taxon>
    </lineage>
</organism>
<evidence type="ECO:0000313" key="5">
    <source>
        <dbReference type="Proteomes" id="UP001347796"/>
    </source>
</evidence>
<dbReference type="InterPro" id="IPR036425">
    <property type="entry name" value="MoaB/Mog-like_dom_sf"/>
</dbReference>
<evidence type="ECO:0000256" key="2">
    <source>
        <dbReference type="ARBA" id="ARBA00023150"/>
    </source>
</evidence>
<gene>
    <name evidence="4" type="ORF">SNE40_010331</name>
</gene>
<sequence length="746" mass="84180">MTNSPHRVGLLMVEGVERNTKDVADRKEKMKKIIQKHPLLSNSILTDDCTTCETSKIQAKLCEWCDSQKFDVVLTFGGVELSPLDIVPEVTRGIIEREALYLTVALIKKFLDSSPLTVLSRGICGIRGSTLIINLTNDSKQLENCLDVICPCLEQIIQSLKQPVTPHKIEFIDNNLRIEQTEAEEPKDYSYGSHIDIPPDKSLVEDFTKKPEQSILDLHVFEDDGSDEVEEIQTDELDKIENIVPVSEITACHEISKPVPQNLCLKKSPYHTRKQSFKNSIRADAVSSDLSNLHNNNKDGNEPATCSQSEKKTSENEAVTKLDTGTIVSDAPNDKSGNNKPESLQQSSVNEDVYRFDSYSESEEEIPPTKGKKTSSKKREKGFKKARIYHNHDRNKEICFIPVGEAMIDFLKSHPSIKDIYLNKGKRHVKKNLVTLKRQESAIDKASWERKGHKLERNRFDDYFEVTDEGEKKKEEIGRCQARDEYVVNWYVWCPGHGNCMRKCGGYGKCKEGCSGMAHKQDRHNCSFLVNFKIFLSDLTKWRVQMTGCHVPDDSTVPWVPPDVAHQRMNQNTRDFIISQFEAKNVSTSNVQEAFIKEQQNPSSTVLSKRKISRVMWGLKKRKSDRKSSSKQTVTLNASVASQSESTENITVISIPSTCQSNNIAQSSSLSSVSNTNIPSTVNQSFSIKMDQPKVIIINQDLLTRVTDNDPSNIDVSELIQNSEIPDGEMSNSDLRAVLLSLYNQQ</sequence>
<feature type="compositionally biased region" description="Basic and acidic residues" evidence="3">
    <location>
        <begin position="309"/>
        <end position="320"/>
    </location>
</feature>
<dbReference type="PANTHER" id="PTHR43764:SF1">
    <property type="entry name" value="MOLYBDOPTERIN MOLYBDOTRANSFERASE"/>
    <property type="match status" value="1"/>
</dbReference>
<dbReference type="Gene3D" id="3.40.980.10">
    <property type="entry name" value="MoaB/Mog-like domain"/>
    <property type="match status" value="1"/>
</dbReference>
<feature type="compositionally biased region" description="Polar residues" evidence="3">
    <location>
        <begin position="335"/>
        <end position="350"/>
    </location>
</feature>
<proteinExistence type="predicted"/>
<evidence type="ECO:0000313" key="4">
    <source>
        <dbReference type="EMBL" id="KAK6182708.1"/>
    </source>
</evidence>
<dbReference type="SUPFAM" id="SSF53218">
    <property type="entry name" value="Molybdenum cofactor biosynthesis proteins"/>
    <property type="match status" value="1"/>
</dbReference>
<comment type="caution">
    <text evidence="4">The sequence shown here is derived from an EMBL/GenBank/DDBJ whole genome shotgun (WGS) entry which is preliminary data.</text>
</comment>
<dbReference type="AlphaFoldDB" id="A0AAN8K0U0"/>
<accession>A0AAN8K0U0</accession>
<dbReference type="InterPro" id="IPR051920">
    <property type="entry name" value="MPT_Adenylyltrnsfr/MoaC-Rel"/>
</dbReference>
<keyword evidence="2" id="KW-0501">Molybdenum cofactor biosynthesis</keyword>
<name>A0AAN8K0U0_PATCE</name>
<keyword evidence="5" id="KW-1185">Reference proteome</keyword>
<evidence type="ECO:0000256" key="3">
    <source>
        <dbReference type="SAM" id="MobiDB-lite"/>
    </source>
</evidence>
<evidence type="ECO:0008006" key="6">
    <source>
        <dbReference type="Google" id="ProtNLM"/>
    </source>
</evidence>
<comment type="pathway">
    <text evidence="1">Cofactor biosynthesis; molybdopterin biosynthesis.</text>
</comment>
<protein>
    <recommendedName>
        <fullName evidence="6">Molybdopterin molybdenumtransferase</fullName>
    </recommendedName>
</protein>
<feature type="compositionally biased region" description="Basic residues" evidence="3">
    <location>
        <begin position="370"/>
        <end position="380"/>
    </location>
</feature>
<evidence type="ECO:0000256" key="1">
    <source>
        <dbReference type="ARBA" id="ARBA00005046"/>
    </source>
</evidence>
<feature type="region of interest" description="Disordered" evidence="3">
    <location>
        <begin position="288"/>
        <end position="380"/>
    </location>
</feature>
<dbReference type="Proteomes" id="UP001347796">
    <property type="component" value="Unassembled WGS sequence"/>
</dbReference>
<dbReference type="EMBL" id="JAZGQO010000007">
    <property type="protein sequence ID" value="KAK6182708.1"/>
    <property type="molecule type" value="Genomic_DNA"/>
</dbReference>